<accession>A0AAV7INQ4</accession>
<dbReference type="AlphaFoldDB" id="A0AAV7INQ4"/>
<gene>
    <name evidence="1" type="ORF">KQX54_013032</name>
</gene>
<proteinExistence type="predicted"/>
<evidence type="ECO:0000313" key="2">
    <source>
        <dbReference type="Proteomes" id="UP000826195"/>
    </source>
</evidence>
<dbReference type="Proteomes" id="UP000826195">
    <property type="component" value="Unassembled WGS sequence"/>
</dbReference>
<evidence type="ECO:0000313" key="1">
    <source>
        <dbReference type="EMBL" id="KAH0564601.1"/>
    </source>
</evidence>
<organism evidence="1 2">
    <name type="scientific">Cotesia glomerata</name>
    <name type="common">Lepidopteran parasitic wasp</name>
    <name type="synonym">Apanteles glomeratus</name>
    <dbReference type="NCBI Taxonomy" id="32391"/>
    <lineage>
        <taxon>Eukaryota</taxon>
        <taxon>Metazoa</taxon>
        <taxon>Ecdysozoa</taxon>
        <taxon>Arthropoda</taxon>
        <taxon>Hexapoda</taxon>
        <taxon>Insecta</taxon>
        <taxon>Pterygota</taxon>
        <taxon>Neoptera</taxon>
        <taxon>Endopterygota</taxon>
        <taxon>Hymenoptera</taxon>
        <taxon>Apocrita</taxon>
        <taxon>Ichneumonoidea</taxon>
        <taxon>Braconidae</taxon>
        <taxon>Microgastrinae</taxon>
        <taxon>Cotesia</taxon>
    </lineage>
</organism>
<dbReference type="EMBL" id="JAHXZJ010000002">
    <property type="protein sequence ID" value="KAH0564601.1"/>
    <property type="molecule type" value="Genomic_DNA"/>
</dbReference>
<protein>
    <submittedName>
        <fullName evidence="1">Uncharacterized protein</fullName>
    </submittedName>
</protein>
<keyword evidence="2" id="KW-1185">Reference proteome</keyword>
<name>A0AAV7INQ4_COTGL</name>
<comment type="caution">
    <text evidence="1">The sequence shown here is derived from an EMBL/GenBank/DDBJ whole genome shotgun (WGS) entry which is preliminary data.</text>
</comment>
<sequence>MYVTFRGGGKALLCFAKQQSKCQHSSFFLGEKLVQALRSRVSTSKDIIKPRNVVAPFYVFAFIYTPTKLDCSVRCAVKRSNSYRLDLDLLSAEMILWVPFLNFGSWLHFRDPGKLLPLKLEHRERDPDCIPEPVPSKNHKITISGVKV</sequence>
<reference evidence="1 2" key="1">
    <citation type="journal article" date="2021" name="J. Hered.">
        <title>A chromosome-level genome assembly of the parasitoid wasp, Cotesia glomerata (Hymenoptera: Braconidae).</title>
        <authorList>
            <person name="Pinto B.J."/>
            <person name="Weis J.J."/>
            <person name="Gamble T."/>
            <person name="Ode P.J."/>
            <person name="Paul R."/>
            <person name="Zaspel J.M."/>
        </authorList>
    </citation>
    <scope>NUCLEOTIDE SEQUENCE [LARGE SCALE GENOMIC DNA]</scope>
    <source>
        <strain evidence="1">CgM1</strain>
    </source>
</reference>